<accession>A0A1Q5UIL0</accession>
<proteinExistence type="predicted"/>
<reference evidence="1 2" key="1">
    <citation type="submission" date="2016-10" db="EMBL/GenBank/DDBJ databases">
        <title>Genome sequence of the ascomycete fungus Penicillium subrubescens.</title>
        <authorList>
            <person name="De Vries R.P."/>
            <person name="Peng M."/>
            <person name="Dilokpimol A."/>
            <person name="Hilden K."/>
            <person name="Makela M.R."/>
            <person name="Grigoriev I."/>
            <person name="Riley R."/>
            <person name="Granchi Z."/>
        </authorList>
    </citation>
    <scope>NUCLEOTIDE SEQUENCE [LARGE SCALE GENOMIC DNA]</scope>
    <source>
        <strain evidence="1 2">CBS 132785</strain>
    </source>
</reference>
<sequence>MCFSEYFAVIPQGCRAENKHAYMLKDVIPCFETVFLAMARNADAGGDPATLNITLCGPKDCLKIDCFRQKLEVKALQVKDPYCPVCLCEKTLAEALTVEENENTQYAILPNGNVLRPAADNHNALPKYVVQRQFFLKREIMSESKPISVKTDVSSKLRPAPRHSKLPAGIWDEPDVDDTFNMYVSMFMGLYDKHGRNELEEVPGAELRWFYDPWADEE</sequence>
<organism evidence="1 2">
    <name type="scientific">Penicillium subrubescens</name>
    <dbReference type="NCBI Taxonomy" id="1316194"/>
    <lineage>
        <taxon>Eukaryota</taxon>
        <taxon>Fungi</taxon>
        <taxon>Dikarya</taxon>
        <taxon>Ascomycota</taxon>
        <taxon>Pezizomycotina</taxon>
        <taxon>Eurotiomycetes</taxon>
        <taxon>Eurotiomycetidae</taxon>
        <taxon>Eurotiales</taxon>
        <taxon>Aspergillaceae</taxon>
        <taxon>Penicillium</taxon>
    </lineage>
</organism>
<keyword evidence="2" id="KW-1185">Reference proteome</keyword>
<evidence type="ECO:0000313" key="1">
    <source>
        <dbReference type="EMBL" id="OKP12335.1"/>
    </source>
</evidence>
<dbReference type="Proteomes" id="UP000186955">
    <property type="component" value="Unassembled WGS sequence"/>
</dbReference>
<comment type="caution">
    <text evidence="1">The sequence shown here is derived from an EMBL/GenBank/DDBJ whole genome shotgun (WGS) entry which is preliminary data.</text>
</comment>
<protein>
    <submittedName>
        <fullName evidence="1">Uncharacterized protein</fullName>
    </submittedName>
</protein>
<dbReference type="AlphaFoldDB" id="A0A1Q5UIL0"/>
<dbReference type="EMBL" id="MNBE01000228">
    <property type="protein sequence ID" value="OKP12335.1"/>
    <property type="molecule type" value="Genomic_DNA"/>
</dbReference>
<gene>
    <name evidence="1" type="ORF">PENSUB_2071</name>
</gene>
<evidence type="ECO:0000313" key="2">
    <source>
        <dbReference type="Proteomes" id="UP000186955"/>
    </source>
</evidence>
<name>A0A1Q5UIL0_9EURO</name>
<dbReference type="OrthoDB" id="4352967at2759"/>